<dbReference type="EMBL" id="WOGT01000001">
    <property type="protein sequence ID" value="MUN53913.1"/>
    <property type="molecule type" value="Genomic_DNA"/>
</dbReference>
<dbReference type="InterPro" id="IPR041657">
    <property type="entry name" value="HTH_17"/>
</dbReference>
<feature type="domain" description="Helix-turn-helix" evidence="1">
    <location>
        <begin position="26"/>
        <end position="73"/>
    </location>
</feature>
<evidence type="ECO:0000259" key="1">
    <source>
        <dbReference type="Pfam" id="PF12728"/>
    </source>
</evidence>
<protein>
    <submittedName>
        <fullName evidence="2">Helix-turn-helix domain-containing protein</fullName>
    </submittedName>
</protein>
<gene>
    <name evidence="2" type="ORF">GMA10_01495</name>
</gene>
<organism evidence="2 3">
    <name type="scientific">Rothia koreensis</name>
    <dbReference type="NCBI Taxonomy" id="592378"/>
    <lineage>
        <taxon>Bacteria</taxon>
        <taxon>Bacillati</taxon>
        <taxon>Actinomycetota</taxon>
        <taxon>Actinomycetes</taxon>
        <taxon>Micrococcales</taxon>
        <taxon>Micrococcaceae</taxon>
        <taxon>Rothia</taxon>
    </lineage>
</organism>
<evidence type="ECO:0000313" key="2">
    <source>
        <dbReference type="EMBL" id="MUN53913.1"/>
    </source>
</evidence>
<dbReference type="SUPFAM" id="SSF46955">
    <property type="entry name" value="Putative DNA-binding domain"/>
    <property type="match status" value="1"/>
</dbReference>
<dbReference type="InterPro" id="IPR009061">
    <property type="entry name" value="DNA-bd_dom_put_sf"/>
</dbReference>
<comment type="caution">
    <text evidence="2">The sequence shown here is derived from an EMBL/GenBank/DDBJ whole genome shotgun (WGS) entry which is preliminary data.</text>
</comment>
<evidence type="ECO:0000313" key="3">
    <source>
        <dbReference type="Proteomes" id="UP000462152"/>
    </source>
</evidence>
<dbReference type="Proteomes" id="UP000462152">
    <property type="component" value="Unassembled WGS sequence"/>
</dbReference>
<dbReference type="Pfam" id="PF12728">
    <property type="entry name" value="HTH_17"/>
    <property type="match status" value="1"/>
</dbReference>
<dbReference type="OrthoDB" id="5524782at2"/>
<accession>A0A7K1LFS0</accession>
<keyword evidence="3" id="KW-1185">Reference proteome</keyword>
<reference evidence="2 3" key="1">
    <citation type="submission" date="2019-12" db="EMBL/GenBank/DDBJ databases">
        <authorList>
            <person name="Li J."/>
            <person name="Shi Y."/>
            <person name="Xu G."/>
            <person name="Xiao D."/>
            <person name="Ran X."/>
        </authorList>
    </citation>
    <scope>NUCLEOTIDE SEQUENCE [LARGE SCALE GENOMIC DNA]</scope>
    <source>
        <strain evidence="2 3">JCM 15915</strain>
    </source>
</reference>
<dbReference type="AlphaFoldDB" id="A0A7K1LFS0"/>
<proteinExistence type="predicted"/>
<sequence>MSEAADRNPRVRLTSSSETGRAALATTDAAYYIGLAPATLKKWRVTGDGPPYVKIGTRIVYLVEDLHAWLLAHRIK</sequence>
<dbReference type="RefSeq" id="WP_129314019.1">
    <property type="nucleotide sequence ID" value="NZ_NOIQ01000001.1"/>
</dbReference>
<name>A0A7K1LFS0_9MICC</name>